<dbReference type="GO" id="GO:0022857">
    <property type="term" value="F:transmembrane transporter activity"/>
    <property type="evidence" value="ECO:0007669"/>
    <property type="project" value="InterPro"/>
</dbReference>
<feature type="transmembrane region" description="Helical" evidence="7">
    <location>
        <begin position="279"/>
        <end position="298"/>
    </location>
</feature>
<dbReference type="GO" id="GO:0005886">
    <property type="term" value="C:plasma membrane"/>
    <property type="evidence" value="ECO:0007669"/>
    <property type="project" value="TreeGrafter"/>
</dbReference>
<dbReference type="PANTHER" id="PTHR23501:SF198">
    <property type="entry name" value="AZOLE RESISTANCE PROTEIN 1-RELATED"/>
    <property type="match status" value="1"/>
</dbReference>
<dbReference type="Pfam" id="PF07690">
    <property type="entry name" value="MFS_1"/>
    <property type="match status" value="1"/>
</dbReference>
<comment type="subcellular location">
    <subcellularLocation>
        <location evidence="1">Membrane</location>
        <topology evidence="1">Multi-pass membrane protein</topology>
    </subcellularLocation>
</comment>
<feature type="transmembrane region" description="Helical" evidence="7">
    <location>
        <begin position="387"/>
        <end position="405"/>
    </location>
</feature>
<feature type="region of interest" description="Disordered" evidence="6">
    <location>
        <begin position="1"/>
        <end position="70"/>
    </location>
</feature>
<dbReference type="PANTHER" id="PTHR23501">
    <property type="entry name" value="MAJOR FACILITATOR SUPERFAMILY"/>
    <property type="match status" value="1"/>
</dbReference>
<dbReference type="CDD" id="cd17502">
    <property type="entry name" value="MFS_Azr1_MDR_like"/>
    <property type="match status" value="1"/>
</dbReference>
<evidence type="ECO:0000256" key="3">
    <source>
        <dbReference type="ARBA" id="ARBA00022692"/>
    </source>
</evidence>
<dbReference type="InterPro" id="IPR036259">
    <property type="entry name" value="MFS_trans_sf"/>
</dbReference>
<feature type="compositionally biased region" description="Basic and acidic residues" evidence="6">
    <location>
        <begin position="13"/>
        <end position="24"/>
    </location>
</feature>
<dbReference type="AlphaFoldDB" id="A0AB34FS80"/>
<evidence type="ECO:0000313" key="9">
    <source>
        <dbReference type="EMBL" id="KAJ6442120.1"/>
    </source>
</evidence>
<gene>
    <name evidence="9" type="ORF">O9K51_05673</name>
</gene>
<dbReference type="EMBL" id="JAQHRD010000004">
    <property type="protein sequence ID" value="KAJ6442120.1"/>
    <property type="molecule type" value="Genomic_DNA"/>
</dbReference>
<feature type="transmembrane region" description="Helical" evidence="7">
    <location>
        <begin position="173"/>
        <end position="194"/>
    </location>
</feature>
<feature type="transmembrane region" description="Helical" evidence="7">
    <location>
        <begin position="410"/>
        <end position="429"/>
    </location>
</feature>
<feature type="transmembrane region" description="Helical" evidence="7">
    <location>
        <begin position="474"/>
        <end position="498"/>
    </location>
</feature>
<sequence length="593" mass="63827">MTQPSSTVAMPDHSTERLSTDRTETGSGVVSPHDALEKPRDHDAHDHDDEHGDEKHKDAAAATAATDNDDTPDYPKGLTLTLIITALCLAVFLVALDQTIIAPALGAITAQYQSVKDIGWYGSAYLLTTTALQPMYGAIYKLFNVKIVYLAAVFIFEIGSLVCAVAPTSTAFIVGRAIAGIGTAGLFSGSIVILSLSMPLNRRPLAFGLIGGMWGIASVAGPLLGGAFTENVTWRWCFYINLPIGGLAMALVFFFVHVNRNTASSVGQSFKSRILQLDLSGTAIFIPAIICLLLALQWGGADYPWNDSKIIGLFVGFGLMIAIFIGIQFWQGDNGTLPPRLFKNRNVFFSMMFAFFFGAGFFPLIYYLSLYFQAIQGVSAVQAGIKILPLLLATVIISVISGGIITAIGYYNFVIIPCMILFTVGSGMITTFDVDTPLREWFGYQVLTGLGIGAGFQIGVLVVQTVMPQEMVPVGTACVQFFQALGGAIFVAVAQTLFQNGLIDTINKDNIGIDGRIFINSGASEIKHVLERMDRLDAYDSVLKAYMTGLRHTYYISVACAALALLMCLGLEWRSVKEGPEGKKKKESGAAAV</sequence>
<feature type="transmembrane region" description="Helical" evidence="7">
    <location>
        <begin position="554"/>
        <end position="576"/>
    </location>
</feature>
<feature type="transmembrane region" description="Helical" evidence="7">
    <location>
        <begin position="206"/>
        <end position="226"/>
    </location>
</feature>
<accession>A0AB34FS80</accession>
<keyword evidence="4 7" id="KW-1133">Transmembrane helix</keyword>
<evidence type="ECO:0000256" key="1">
    <source>
        <dbReference type="ARBA" id="ARBA00004141"/>
    </source>
</evidence>
<feature type="transmembrane region" description="Helical" evidence="7">
    <location>
        <begin position="441"/>
        <end position="462"/>
    </location>
</feature>
<feature type="compositionally biased region" description="Basic and acidic residues" evidence="6">
    <location>
        <begin position="34"/>
        <end position="59"/>
    </location>
</feature>
<proteinExistence type="predicted"/>
<feature type="domain" description="Major facilitator superfamily (MFS) profile" evidence="8">
    <location>
        <begin position="83"/>
        <end position="576"/>
    </location>
</feature>
<evidence type="ECO:0000313" key="10">
    <source>
        <dbReference type="Proteomes" id="UP001163105"/>
    </source>
</evidence>
<dbReference type="InterPro" id="IPR011701">
    <property type="entry name" value="MFS"/>
</dbReference>
<dbReference type="PROSITE" id="PS50850">
    <property type="entry name" value="MFS"/>
    <property type="match status" value="1"/>
</dbReference>
<dbReference type="FunFam" id="1.20.1720.10:FF:000012">
    <property type="entry name" value="MFS toxin efflux pump (AflT)"/>
    <property type="match status" value="1"/>
</dbReference>
<keyword evidence="3 7" id="KW-0812">Transmembrane</keyword>
<keyword evidence="10" id="KW-1185">Reference proteome</keyword>
<keyword evidence="5 7" id="KW-0472">Membrane</keyword>
<feature type="transmembrane region" description="Helical" evidence="7">
    <location>
        <begin position="238"/>
        <end position="258"/>
    </location>
</feature>
<name>A0AB34FS80_9HYPO</name>
<evidence type="ECO:0000256" key="2">
    <source>
        <dbReference type="ARBA" id="ARBA00022448"/>
    </source>
</evidence>
<protein>
    <submittedName>
        <fullName evidence="9">MFS toxin efflux pump (AflT)</fullName>
    </submittedName>
</protein>
<evidence type="ECO:0000259" key="8">
    <source>
        <dbReference type="PROSITE" id="PS50850"/>
    </source>
</evidence>
<dbReference type="Gene3D" id="1.20.1250.20">
    <property type="entry name" value="MFS general substrate transporter like domains"/>
    <property type="match status" value="1"/>
</dbReference>
<feature type="transmembrane region" description="Helical" evidence="7">
    <location>
        <begin position="347"/>
        <end position="367"/>
    </location>
</feature>
<dbReference type="Proteomes" id="UP001163105">
    <property type="component" value="Unassembled WGS sequence"/>
</dbReference>
<evidence type="ECO:0000256" key="6">
    <source>
        <dbReference type="SAM" id="MobiDB-lite"/>
    </source>
</evidence>
<dbReference type="SUPFAM" id="SSF103473">
    <property type="entry name" value="MFS general substrate transporter"/>
    <property type="match status" value="1"/>
</dbReference>
<reference evidence="9" key="1">
    <citation type="submission" date="2023-01" db="EMBL/GenBank/DDBJ databases">
        <title>The growth and conidiation of Purpureocillium lavendulum are regulated by nitrogen source and histone H3K14 acetylation.</title>
        <authorList>
            <person name="Tang P."/>
            <person name="Han J."/>
            <person name="Zhang C."/>
            <person name="Tang P."/>
            <person name="Qi F."/>
            <person name="Zhang K."/>
            <person name="Liang L."/>
        </authorList>
    </citation>
    <scope>NUCLEOTIDE SEQUENCE</scope>
    <source>
        <strain evidence="9">YMF1.00683</strain>
    </source>
</reference>
<organism evidence="9 10">
    <name type="scientific">Purpureocillium lavendulum</name>
    <dbReference type="NCBI Taxonomy" id="1247861"/>
    <lineage>
        <taxon>Eukaryota</taxon>
        <taxon>Fungi</taxon>
        <taxon>Dikarya</taxon>
        <taxon>Ascomycota</taxon>
        <taxon>Pezizomycotina</taxon>
        <taxon>Sordariomycetes</taxon>
        <taxon>Hypocreomycetidae</taxon>
        <taxon>Hypocreales</taxon>
        <taxon>Ophiocordycipitaceae</taxon>
        <taxon>Purpureocillium</taxon>
    </lineage>
</organism>
<dbReference type="FunFam" id="1.20.1250.20:FF:000196">
    <property type="entry name" value="MFS toxin efflux pump (AflT)"/>
    <property type="match status" value="1"/>
</dbReference>
<comment type="caution">
    <text evidence="9">The sequence shown here is derived from an EMBL/GenBank/DDBJ whole genome shotgun (WGS) entry which is preliminary data.</text>
</comment>
<evidence type="ECO:0000256" key="4">
    <source>
        <dbReference type="ARBA" id="ARBA00022989"/>
    </source>
</evidence>
<feature type="transmembrane region" description="Helical" evidence="7">
    <location>
        <begin position="310"/>
        <end position="327"/>
    </location>
</feature>
<dbReference type="InterPro" id="IPR020846">
    <property type="entry name" value="MFS_dom"/>
</dbReference>
<evidence type="ECO:0000256" key="7">
    <source>
        <dbReference type="SAM" id="Phobius"/>
    </source>
</evidence>
<keyword evidence="2" id="KW-0813">Transport</keyword>
<dbReference type="PRINTS" id="PR01036">
    <property type="entry name" value="TCRTETB"/>
</dbReference>
<evidence type="ECO:0000256" key="5">
    <source>
        <dbReference type="ARBA" id="ARBA00023136"/>
    </source>
</evidence>
<dbReference type="Gene3D" id="1.20.1720.10">
    <property type="entry name" value="Multidrug resistance protein D"/>
    <property type="match status" value="1"/>
</dbReference>
<feature type="transmembrane region" description="Helical" evidence="7">
    <location>
        <begin position="147"/>
        <end position="167"/>
    </location>
</feature>